<keyword evidence="1" id="KW-0539">Nucleus</keyword>
<dbReference type="InterPro" id="IPR001138">
    <property type="entry name" value="Zn2Cys6_DnaBD"/>
</dbReference>
<feature type="region of interest" description="Disordered" evidence="2">
    <location>
        <begin position="248"/>
        <end position="358"/>
    </location>
</feature>
<evidence type="ECO:0000313" key="4">
    <source>
        <dbReference type="EMBL" id="KAK0386612.1"/>
    </source>
</evidence>
<feature type="compositionally biased region" description="Basic and acidic residues" evidence="2">
    <location>
        <begin position="248"/>
        <end position="262"/>
    </location>
</feature>
<evidence type="ECO:0000256" key="1">
    <source>
        <dbReference type="ARBA" id="ARBA00023242"/>
    </source>
</evidence>
<dbReference type="CDD" id="cd00067">
    <property type="entry name" value="GAL4"/>
    <property type="match status" value="1"/>
</dbReference>
<accession>A0AA39L756</accession>
<name>A0AA39L756_SARSR</name>
<sequence>MVQLPADLEATEPAPESLQILEDEELERALRLAFGEELEDESSPETPPESLQILEDEELERALRLAFGEELEDESSPETPPGNDQAPSDHISRSPRLPELIPQHGRVDSSAAEQQLQQEPTPGSFLQYEGEASTLSPEERPVHSPPSPAISIISIPSSPECKPVSQKPQGRGKKRKVSPSASISSGSDEQSGGPVKRTYPGRRGQKLNNKSCEKCKNDKKKCTIKEGTDACTLCLDRGLECVRLNVDKREHQWKVAATDRRQRNAKTSPETQLPGPALPLASPALDGGSSSAQQPQPVEQEHPQIEPTWNHPQSGVVPAPSQPQPSAFFPSPFMQEPVLSSQQPVLPSQQPVLSSQQPVLSSQQAVLPSQQPVLSSQQVDWPPQPLEYYLQQPFQMAQQPQYVNMQQVMSLQQGPAAISAPTPSLASPPTQNALAGSYTATGQFYPESDPRFMGQPMGGSGPSMFYPSNFRNYAVQGVANPAAVPQVDSSAYFTQPAKVDEGFLALQGMQPLHPQSSGQ</sequence>
<evidence type="ECO:0000259" key="3">
    <source>
        <dbReference type="PROSITE" id="PS00463"/>
    </source>
</evidence>
<dbReference type="PROSITE" id="PS00463">
    <property type="entry name" value="ZN2_CY6_FUNGAL_1"/>
    <property type="match status" value="1"/>
</dbReference>
<evidence type="ECO:0000256" key="2">
    <source>
        <dbReference type="SAM" id="MobiDB-lite"/>
    </source>
</evidence>
<dbReference type="AlphaFoldDB" id="A0AA39L756"/>
<feature type="compositionally biased region" description="Low complexity" evidence="2">
    <location>
        <begin position="149"/>
        <end position="159"/>
    </location>
</feature>
<dbReference type="GO" id="GO:0008270">
    <property type="term" value="F:zinc ion binding"/>
    <property type="evidence" value="ECO:0007669"/>
    <property type="project" value="InterPro"/>
</dbReference>
<dbReference type="EMBL" id="JAPDFR010000005">
    <property type="protein sequence ID" value="KAK0386612.1"/>
    <property type="molecule type" value="Genomic_DNA"/>
</dbReference>
<dbReference type="GO" id="GO:0000981">
    <property type="term" value="F:DNA-binding transcription factor activity, RNA polymerase II-specific"/>
    <property type="evidence" value="ECO:0007669"/>
    <property type="project" value="InterPro"/>
</dbReference>
<proteinExistence type="predicted"/>
<feature type="domain" description="Zn(2)-C6 fungal-type" evidence="3">
    <location>
        <begin position="211"/>
        <end position="241"/>
    </location>
</feature>
<feature type="compositionally biased region" description="Low complexity" evidence="2">
    <location>
        <begin position="273"/>
        <end position="298"/>
    </location>
</feature>
<dbReference type="SUPFAM" id="SSF57701">
    <property type="entry name" value="Zn2/Cys6 DNA-binding domain"/>
    <property type="match status" value="1"/>
</dbReference>
<organism evidence="4 5">
    <name type="scientific">Sarocladium strictum</name>
    <name type="common">Black bundle disease fungus</name>
    <name type="synonym">Acremonium strictum</name>
    <dbReference type="NCBI Taxonomy" id="5046"/>
    <lineage>
        <taxon>Eukaryota</taxon>
        <taxon>Fungi</taxon>
        <taxon>Dikarya</taxon>
        <taxon>Ascomycota</taxon>
        <taxon>Pezizomycotina</taxon>
        <taxon>Sordariomycetes</taxon>
        <taxon>Hypocreomycetidae</taxon>
        <taxon>Hypocreales</taxon>
        <taxon>Sarocladiaceae</taxon>
        <taxon>Sarocladium</taxon>
    </lineage>
</organism>
<feature type="compositionally biased region" description="Polar residues" evidence="2">
    <location>
        <begin position="111"/>
        <end position="121"/>
    </location>
</feature>
<feature type="region of interest" description="Disordered" evidence="2">
    <location>
        <begin position="1"/>
        <end position="20"/>
    </location>
</feature>
<dbReference type="Proteomes" id="UP001175261">
    <property type="component" value="Unassembled WGS sequence"/>
</dbReference>
<keyword evidence="5" id="KW-1185">Reference proteome</keyword>
<feature type="region of interest" description="Disordered" evidence="2">
    <location>
        <begin position="33"/>
        <end position="218"/>
    </location>
</feature>
<comment type="caution">
    <text evidence="4">The sequence shown here is derived from an EMBL/GenBank/DDBJ whole genome shotgun (WGS) entry which is preliminary data.</text>
</comment>
<reference evidence="4" key="1">
    <citation type="submission" date="2022-10" db="EMBL/GenBank/DDBJ databases">
        <title>Determination and structural analysis of whole genome sequence of Sarocladium strictum F4-1.</title>
        <authorList>
            <person name="Hu L."/>
            <person name="Jiang Y."/>
        </authorList>
    </citation>
    <scope>NUCLEOTIDE SEQUENCE</scope>
    <source>
        <strain evidence="4">F4-1</strain>
    </source>
</reference>
<dbReference type="InterPro" id="IPR036864">
    <property type="entry name" value="Zn2-C6_fun-type_DNA-bd_sf"/>
</dbReference>
<feature type="compositionally biased region" description="Polar residues" evidence="2">
    <location>
        <begin position="179"/>
        <end position="190"/>
    </location>
</feature>
<protein>
    <recommendedName>
        <fullName evidence="3">Zn(2)-C6 fungal-type domain-containing protein</fullName>
    </recommendedName>
</protein>
<feature type="compositionally biased region" description="Low complexity" evidence="2">
    <location>
        <begin position="324"/>
        <end position="358"/>
    </location>
</feature>
<evidence type="ECO:0000313" key="5">
    <source>
        <dbReference type="Proteomes" id="UP001175261"/>
    </source>
</evidence>
<gene>
    <name evidence="4" type="ORF">NLU13_6447</name>
</gene>